<accession>A0AAV8VUM1</accession>
<feature type="signal peptide" evidence="1">
    <location>
        <begin position="1"/>
        <end position="21"/>
    </location>
</feature>
<comment type="caution">
    <text evidence="2">The sequence shown here is derived from an EMBL/GenBank/DDBJ whole genome shotgun (WGS) entry which is preliminary data.</text>
</comment>
<dbReference type="EMBL" id="JANEYG010000028">
    <property type="protein sequence ID" value="KAJ8918062.1"/>
    <property type="molecule type" value="Genomic_DNA"/>
</dbReference>
<evidence type="ECO:0000313" key="2">
    <source>
        <dbReference type="EMBL" id="KAJ8918062.1"/>
    </source>
</evidence>
<proteinExistence type="predicted"/>
<evidence type="ECO:0000313" key="3">
    <source>
        <dbReference type="Proteomes" id="UP001159042"/>
    </source>
</evidence>
<evidence type="ECO:0000256" key="1">
    <source>
        <dbReference type="SAM" id="SignalP"/>
    </source>
</evidence>
<keyword evidence="3" id="KW-1185">Reference proteome</keyword>
<reference evidence="2 3" key="1">
    <citation type="journal article" date="2023" name="Insect Mol. Biol.">
        <title>Genome sequencing provides insights into the evolution of gene families encoding plant cell wall-degrading enzymes in longhorned beetles.</title>
        <authorList>
            <person name="Shin N.R."/>
            <person name="Okamura Y."/>
            <person name="Kirsch R."/>
            <person name="Pauchet Y."/>
        </authorList>
    </citation>
    <scope>NUCLEOTIDE SEQUENCE [LARGE SCALE GENOMIC DNA]</scope>
    <source>
        <strain evidence="2">EAD_L_NR</strain>
    </source>
</reference>
<dbReference type="AlphaFoldDB" id="A0AAV8VUM1"/>
<keyword evidence="1" id="KW-0732">Signal</keyword>
<dbReference type="Proteomes" id="UP001159042">
    <property type="component" value="Unassembled WGS sequence"/>
</dbReference>
<gene>
    <name evidence="2" type="ORF">NQ315_011519</name>
</gene>
<feature type="chain" id="PRO_5043944962" evidence="1">
    <location>
        <begin position="22"/>
        <end position="215"/>
    </location>
</feature>
<sequence>MKFQTCICFVLLLCFAATASAAAVASSVNEEKPTNSWFDIGSLFRVKTECGKGQSLEIETFPGKSEPTKINFVILEQFPEIQNDKNSFKIHWQFENVYMYSDAEHKKIKVQWPVVHPFFLEFIAYVITIFQAALRLSALFTSSRPFLQSEIDRALVHCQQLSAVEKLNICPRFAASRKNKTTYYRVCSGENGKHNYVRVNILTYKEMLPLNKPVK</sequence>
<name>A0AAV8VUM1_9CUCU</name>
<organism evidence="2 3">
    <name type="scientific">Exocentrus adspersus</name>
    <dbReference type="NCBI Taxonomy" id="1586481"/>
    <lineage>
        <taxon>Eukaryota</taxon>
        <taxon>Metazoa</taxon>
        <taxon>Ecdysozoa</taxon>
        <taxon>Arthropoda</taxon>
        <taxon>Hexapoda</taxon>
        <taxon>Insecta</taxon>
        <taxon>Pterygota</taxon>
        <taxon>Neoptera</taxon>
        <taxon>Endopterygota</taxon>
        <taxon>Coleoptera</taxon>
        <taxon>Polyphaga</taxon>
        <taxon>Cucujiformia</taxon>
        <taxon>Chrysomeloidea</taxon>
        <taxon>Cerambycidae</taxon>
        <taxon>Lamiinae</taxon>
        <taxon>Acanthocinini</taxon>
        <taxon>Exocentrus</taxon>
    </lineage>
</organism>
<protein>
    <submittedName>
        <fullName evidence="2">Uncharacterized protein</fullName>
    </submittedName>
</protein>